<dbReference type="Proteomes" id="UP000263377">
    <property type="component" value="Unassembled WGS sequence"/>
</dbReference>
<evidence type="ECO:0000313" key="1">
    <source>
        <dbReference type="EMBL" id="RGD57385.1"/>
    </source>
</evidence>
<sequence length="217" mass="23312">MALSHDEWVLLEAVAAESSGWLAGELPLQRRIAEHGTVRRLVGAKVCEFASPELLDGLAVGEARPAWAVRVTGLGQDLLRYRALRDRPAEQPVVPVDDCVPDTTISVRAFDMPLLHAVREDAKAGLLPGVDADLLGAAIARARTVEGSSRRSVDVTEAELTVILKVFYLESLRGGGAAGYRHVLRSSPLANALRPDPYRPEATVVRPRAADSAALAR</sequence>
<reference evidence="1 2" key="1">
    <citation type="submission" date="2018-08" db="EMBL/GenBank/DDBJ databases">
        <title>Diversity &amp; Physiological Properties of Lignin-Decomposing Actinobacteria from Soil.</title>
        <authorList>
            <person name="Roh S.G."/>
            <person name="Kim S.B."/>
        </authorList>
    </citation>
    <scope>NUCLEOTIDE SEQUENCE [LARGE SCALE GENOMIC DNA]</scope>
    <source>
        <strain evidence="1 2">MMS17-GH009</strain>
    </source>
</reference>
<organism evidence="1 2">
    <name type="scientific">Kitasatospora xanthocidica</name>
    <dbReference type="NCBI Taxonomy" id="83382"/>
    <lineage>
        <taxon>Bacteria</taxon>
        <taxon>Bacillati</taxon>
        <taxon>Actinomycetota</taxon>
        <taxon>Actinomycetes</taxon>
        <taxon>Kitasatosporales</taxon>
        <taxon>Streptomycetaceae</taxon>
        <taxon>Kitasatospora</taxon>
    </lineage>
</organism>
<keyword evidence="2" id="KW-1185">Reference proteome</keyword>
<dbReference type="AlphaFoldDB" id="A0A372ZQB0"/>
<comment type="caution">
    <text evidence="1">The sequence shown here is derived from an EMBL/GenBank/DDBJ whole genome shotgun (WGS) entry which is preliminary data.</text>
</comment>
<name>A0A372ZQB0_9ACTN</name>
<dbReference type="EMBL" id="QVIG01000001">
    <property type="protein sequence ID" value="RGD57385.1"/>
    <property type="molecule type" value="Genomic_DNA"/>
</dbReference>
<accession>A0A372ZQB0</accession>
<proteinExistence type="predicted"/>
<protein>
    <submittedName>
        <fullName evidence="1">Uncharacterized protein</fullName>
    </submittedName>
</protein>
<evidence type="ECO:0000313" key="2">
    <source>
        <dbReference type="Proteomes" id="UP000263377"/>
    </source>
</evidence>
<gene>
    <name evidence="1" type="ORF">DR950_05890</name>
</gene>